<gene>
    <name evidence="5" type="ORF">M0R45_007952</name>
</gene>
<dbReference type="GO" id="GO:0016125">
    <property type="term" value="P:sterol metabolic process"/>
    <property type="evidence" value="ECO:0007669"/>
    <property type="project" value="TreeGrafter"/>
</dbReference>
<dbReference type="SUPFAM" id="SSF48264">
    <property type="entry name" value="Cytochrome P450"/>
    <property type="match status" value="1"/>
</dbReference>
<dbReference type="GO" id="GO:0020037">
    <property type="term" value="F:heme binding"/>
    <property type="evidence" value="ECO:0007669"/>
    <property type="project" value="InterPro"/>
</dbReference>
<evidence type="ECO:0000256" key="2">
    <source>
        <dbReference type="ARBA" id="ARBA00022723"/>
    </source>
</evidence>
<evidence type="ECO:0000256" key="1">
    <source>
        <dbReference type="ARBA" id="ARBA00010617"/>
    </source>
</evidence>
<accession>A0AAW1Y048</accession>
<dbReference type="Proteomes" id="UP001457282">
    <property type="component" value="Unassembled WGS sequence"/>
</dbReference>
<dbReference type="PRINTS" id="PR00465">
    <property type="entry name" value="EP450IV"/>
</dbReference>
<dbReference type="GO" id="GO:0005506">
    <property type="term" value="F:iron ion binding"/>
    <property type="evidence" value="ECO:0007669"/>
    <property type="project" value="InterPro"/>
</dbReference>
<keyword evidence="6" id="KW-1185">Reference proteome</keyword>
<comment type="cofactor">
    <cofactor evidence="4">
        <name>heme</name>
        <dbReference type="ChEBI" id="CHEBI:30413"/>
    </cofactor>
</comment>
<proteinExistence type="inferred from homology"/>
<feature type="binding site" description="axial binding residue" evidence="4">
    <location>
        <position position="219"/>
    </location>
    <ligand>
        <name>heme</name>
        <dbReference type="ChEBI" id="CHEBI:30413"/>
    </ligand>
    <ligandPart>
        <name>Fe</name>
        <dbReference type="ChEBI" id="CHEBI:18248"/>
    </ligandPart>
</feature>
<evidence type="ECO:0000256" key="4">
    <source>
        <dbReference type="PIRSR" id="PIRSR602403-1"/>
    </source>
</evidence>
<dbReference type="PANTHER" id="PTHR24286:SF302">
    <property type="entry name" value="ALLENE OXIDE SYNTHASE 2"/>
    <property type="match status" value="1"/>
</dbReference>
<evidence type="ECO:0000256" key="3">
    <source>
        <dbReference type="ARBA" id="ARBA00023004"/>
    </source>
</evidence>
<sequence length="267" mass="30326">MTLGLPKFLNLVEDLLLHTVPFPALLVKPIYNKLYNVFWDSATSALDEAERLGIPRDEACHNLVFLVVFNAYGGMKVLFPALLKWVGIAGQTLHRQLRNEIRTVVKEAGGKVTLSALEKMTLTKSVVYEALRMEPPVPFSHGKAKKDMIVHSHDAAFVIKEGEMMFGYQPIVQRDPKVFENPDEFVEDRFVGEGEKLLMYLWWSLGRETENPTVDDKQCAGKDLVVVMNRIMLVEFFLRYDTFTADIETLLLGSKVTLKTLIKNASY</sequence>
<evidence type="ECO:0000313" key="6">
    <source>
        <dbReference type="Proteomes" id="UP001457282"/>
    </source>
</evidence>
<keyword evidence="3 4" id="KW-0408">Iron</keyword>
<dbReference type="InterPro" id="IPR036396">
    <property type="entry name" value="Cyt_P450_sf"/>
</dbReference>
<comment type="caution">
    <text evidence="5">The sequence shown here is derived from an EMBL/GenBank/DDBJ whole genome shotgun (WGS) entry which is preliminary data.</text>
</comment>
<keyword evidence="2 4" id="KW-0479">Metal-binding</keyword>
<dbReference type="GO" id="GO:0016705">
    <property type="term" value="F:oxidoreductase activity, acting on paired donors, with incorporation or reduction of molecular oxygen"/>
    <property type="evidence" value="ECO:0007669"/>
    <property type="project" value="InterPro"/>
</dbReference>
<dbReference type="InterPro" id="IPR002403">
    <property type="entry name" value="Cyt_P450_E_grp-IV"/>
</dbReference>
<dbReference type="CDD" id="cd11071">
    <property type="entry name" value="CYP74"/>
    <property type="match status" value="1"/>
</dbReference>
<name>A0AAW1Y048_RUBAR</name>
<dbReference type="Gene3D" id="1.10.630.10">
    <property type="entry name" value="Cytochrome P450"/>
    <property type="match status" value="1"/>
</dbReference>
<organism evidence="5 6">
    <name type="scientific">Rubus argutus</name>
    <name type="common">Southern blackberry</name>
    <dbReference type="NCBI Taxonomy" id="59490"/>
    <lineage>
        <taxon>Eukaryota</taxon>
        <taxon>Viridiplantae</taxon>
        <taxon>Streptophyta</taxon>
        <taxon>Embryophyta</taxon>
        <taxon>Tracheophyta</taxon>
        <taxon>Spermatophyta</taxon>
        <taxon>Magnoliopsida</taxon>
        <taxon>eudicotyledons</taxon>
        <taxon>Gunneridae</taxon>
        <taxon>Pentapetalae</taxon>
        <taxon>rosids</taxon>
        <taxon>fabids</taxon>
        <taxon>Rosales</taxon>
        <taxon>Rosaceae</taxon>
        <taxon>Rosoideae</taxon>
        <taxon>Rosoideae incertae sedis</taxon>
        <taxon>Rubus</taxon>
    </lineage>
</organism>
<evidence type="ECO:0000313" key="5">
    <source>
        <dbReference type="EMBL" id="KAK9942277.1"/>
    </source>
</evidence>
<comment type="similarity">
    <text evidence="1">Belongs to the cytochrome P450 family.</text>
</comment>
<dbReference type="GO" id="GO:0004497">
    <property type="term" value="F:monooxygenase activity"/>
    <property type="evidence" value="ECO:0007669"/>
    <property type="project" value="InterPro"/>
</dbReference>
<dbReference type="PANTHER" id="PTHR24286">
    <property type="entry name" value="CYTOCHROME P450 26"/>
    <property type="match status" value="1"/>
</dbReference>
<dbReference type="InterPro" id="IPR001128">
    <property type="entry name" value="Cyt_P450"/>
</dbReference>
<dbReference type="AlphaFoldDB" id="A0AAW1Y048"/>
<keyword evidence="4" id="KW-0349">Heme</keyword>
<protein>
    <recommendedName>
        <fullName evidence="7">Allene oxide synthase</fullName>
    </recommendedName>
</protein>
<dbReference type="Pfam" id="PF00067">
    <property type="entry name" value="p450"/>
    <property type="match status" value="1"/>
</dbReference>
<reference evidence="5 6" key="1">
    <citation type="journal article" date="2023" name="G3 (Bethesda)">
        <title>A chromosome-length genome assembly and annotation of blackberry (Rubus argutus, cv. 'Hillquist').</title>
        <authorList>
            <person name="Bruna T."/>
            <person name="Aryal R."/>
            <person name="Dudchenko O."/>
            <person name="Sargent D.J."/>
            <person name="Mead D."/>
            <person name="Buti M."/>
            <person name="Cavallini A."/>
            <person name="Hytonen T."/>
            <person name="Andres J."/>
            <person name="Pham M."/>
            <person name="Weisz D."/>
            <person name="Mascagni F."/>
            <person name="Usai G."/>
            <person name="Natali L."/>
            <person name="Bassil N."/>
            <person name="Fernandez G.E."/>
            <person name="Lomsadze A."/>
            <person name="Armour M."/>
            <person name="Olukolu B."/>
            <person name="Poorten T."/>
            <person name="Britton C."/>
            <person name="Davik J."/>
            <person name="Ashrafi H."/>
            <person name="Aiden E.L."/>
            <person name="Borodovsky M."/>
            <person name="Worthington M."/>
        </authorList>
    </citation>
    <scope>NUCLEOTIDE SEQUENCE [LARGE SCALE GENOMIC DNA]</scope>
    <source>
        <strain evidence="5">PI 553951</strain>
    </source>
</reference>
<evidence type="ECO:0008006" key="7">
    <source>
        <dbReference type="Google" id="ProtNLM"/>
    </source>
</evidence>
<dbReference type="EMBL" id="JBEDUW010000002">
    <property type="protein sequence ID" value="KAK9942277.1"/>
    <property type="molecule type" value="Genomic_DNA"/>
</dbReference>